<dbReference type="PANTHER" id="PTHR31674:SF83">
    <property type="entry name" value="B3 DOMAIN-CONTAINING PROTEIN REM10-LIKE"/>
    <property type="match status" value="1"/>
</dbReference>
<feature type="domain" description="TF-B3" evidence="6">
    <location>
        <begin position="156"/>
        <end position="253"/>
    </location>
</feature>
<keyword evidence="3" id="KW-0238">DNA-binding</keyword>
<keyword evidence="5" id="KW-0539">Nucleus</keyword>
<dbReference type="GO" id="GO:0005634">
    <property type="term" value="C:nucleus"/>
    <property type="evidence" value="ECO:0007669"/>
    <property type="project" value="UniProtKB-SubCell"/>
</dbReference>
<proteinExistence type="predicted"/>
<dbReference type="PANTHER" id="PTHR31674">
    <property type="entry name" value="B3 DOMAIN-CONTAINING PROTEIN REM-LIKE 3-RELATED"/>
    <property type="match status" value="1"/>
</dbReference>
<evidence type="ECO:0000256" key="4">
    <source>
        <dbReference type="ARBA" id="ARBA00023163"/>
    </source>
</evidence>
<name>A0A2G2W496_CAPBA</name>
<keyword evidence="2" id="KW-0805">Transcription regulation</keyword>
<dbReference type="PROSITE" id="PS50863">
    <property type="entry name" value="B3"/>
    <property type="match status" value="3"/>
</dbReference>
<evidence type="ECO:0000313" key="7">
    <source>
        <dbReference type="EMBL" id="PHT40056.1"/>
    </source>
</evidence>
<feature type="domain" description="TF-B3" evidence="6">
    <location>
        <begin position="281"/>
        <end position="375"/>
    </location>
</feature>
<dbReference type="OrthoDB" id="1109907at2759"/>
<dbReference type="GO" id="GO:0003677">
    <property type="term" value="F:DNA binding"/>
    <property type="evidence" value="ECO:0007669"/>
    <property type="project" value="UniProtKB-KW"/>
</dbReference>
<dbReference type="SMART" id="SM01019">
    <property type="entry name" value="B3"/>
    <property type="match status" value="3"/>
</dbReference>
<keyword evidence="4" id="KW-0804">Transcription</keyword>
<dbReference type="SUPFAM" id="SSF101936">
    <property type="entry name" value="DNA-binding pseudobarrel domain"/>
    <property type="match status" value="3"/>
</dbReference>
<evidence type="ECO:0000256" key="1">
    <source>
        <dbReference type="ARBA" id="ARBA00004123"/>
    </source>
</evidence>
<dbReference type="InterPro" id="IPR039218">
    <property type="entry name" value="REM_fam"/>
</dbReference>
<comment type="caution">
    <text evidence="7">The sequence shown here is derived from an EMBL/GenBank/DDBJ whole genome shotgun (WGS) entry which is preliminary data.</text>
</comment>
<dbReference type="InterPro" id="IPR015300">
    <property type="entry name" value="DNA-bd_pseudobarrel_sf"/>
</dbReference>
<keyword evidence="8" id="KW-1185">Reference proteome</keyword>
<reference evidence="8" key="2">
    <citation type="journal article" date="2017" name="J. Anim. Genet.">
        <title>Multiple reference genome sequences of hot pepper reveal the massive evolution of plant disease resistance genes by retroduplication.</title>
        <authorList>
            <person name="Kim S."/>
            <person name="Park J."/>
            <person name="Yeom S.-I."/>
            <person name="Kim Y.-M."/>
            <person name="Seo E."/>
            <person name="Kim K.-T."/>
            <person name="Kim M.-S."/>
            <person name="Lee J.M."/>
            <person name="Cheong K."/>
            <person name="Shin H.-S."/>
            <person name="Kim S.-B."/>
            <person name="Han K."/>
            <person name="Lee J."/>
            <person name="Park M."/>
            <person name="Lee H.-A."/>
            <person name="Lee H.-Y."/>
            <person name="Lee Y."/>
            <person name="Oh S."/>
            <person name="Lee J.H."/>
            <person name="Choi E."/>
            <person name="Choi E."/>
            <person name="Lee S.E."/>
            <person name="Jeon J."/>
            <person name="Kim H."/>
            <person name="Choi G."/>
            <person name="Song H."/>
            <person name="Lee J."/>
            <person name="Lee S.-C."/>
            <person name="Kwon J.-K."/>
            <person name="Lee H.-Y."/>
            <person name="Koo N."/>
            <person name="Hong Y."/>
            <person name="Kim R.W."/>
            <person name="Kang W.-H."/>
            <person name="Huh J.H."/>
            <person name="Kang B.-C."/>
            <person name="Yang T.-J."/>
            <person name="Lee Y.-H."/>
            <person name="Bennetzen J.L."/>
            <person name="Choi D."/>
        </authorList>
    </citation>
    <scope>NUCLEOTIDE SEQUENCE [LARGE SCALE GENOMIC DNA]</scope>
    <source>
        <strain evidence="8">cv. PBC81</strain>
    </source>
</reference>
<dbReference type="CDD" id="cd10017">
    <property type="entry name" value="B3_DNA"/>
    <property type="match status" value="3"/>
</dbReference>
<organism evidence="7 8">
    <name type="scientific">Capsicum baccatum</name>
    <name type="common">Peruvian pepper</name>
    <dbReference type="NCBI Taxonomy" id="33114"/>
    <lineage>
        <taxon>Eukaryota</taxon>
        <taxon>Viridiplantae</taxon>
        <taxon>Streptophyta</taxon>
        <taxon>Embryophyta</taxon>
        <taxon>Tracheophyta</taxon>
        <taxon>Spermatophyta</taxon>
        <taxon>Magnoliopsida</taxon>
        <taxon>eudicotyledons</taxon>
        <taxon>Gunneridae</taxon>
        <taxon>Pentapetalae</taxon>
        <taxon>asterids</taxon>
        <taxon>lamiids</taxon>
        <taxon>Solanales</taxon>
        <taxon>Solanaceae</taxon>
        <taxon>Solanoideae</taxon>
        <taxon>Capsiceae</taxon>
        <taxon>Capsicum</taxon>
    </lineage>
</organism>
<gene>
    <name evidence="7" type="ORF">CQW23_18910</name>
</gene>
<evidence type="ECO:0000313" key="8">
    <source>
        <dbReference type="Proteomes" id="UP000224567"/>
    </source>
</evidence>
<dbReference type="Pfam" id="PF02362">
    <property type="entry name" value="B3"/>
    <property type="match status" value="3"/>
</dbReference>
<evidence type="ECO:0000259" key="6">
    <source>
        <dbReference type="PROSITE" id="PS50863"/>
    </source>
</evidence>
<evidence type="ECO:0000256" key="2">
    <source>
        <dbReference type="ARBA" id="ARBA00023015"/>
    </source>
</evidence>
<accession>A0A2G2W496</accession>
<dbReference type="InterPro" id="IPR003340">
    <property type="entry name" value="B3_DNA-bd"/>
</dbReference>
<reference evidence="7 8" key="1">
    <citation type="journal article" date="2017" name="Genome Biol.">
        <title>New reference genome sequences of hot pepper reveal the massive evolution of plant disease-resistance genes by retroduplication.</title>
        <authorList>
            <person name="Kim S."/>
            <person name="Park J."/>
            <person name="Yeom S.I."/>
            <person name="Kim Y.M."/>
            <person name="Seo E."/>
            <person name="Kim K.T."/>
            <person name="Kim M.S."/>
            <person name="Lee J.M."/>
            <person name="Cheong K."/>
            <person name="Shin H.S."/>
            <person name="Kim S.B."/>
            <person name="Han K."/>
            <person name="Lee J."/>
            <person name="Park M."/>
            <person name="Lee H.A."/>
            <person name="Lee H.Y."/>
            <person name="Lee Y."/>
            <person name="Oh S."/>
            <person name="Lee J.H."/>
            <person name="Choi E."/>
            <person name="Choi E."/>
            <person name="Lee S.E."/>
            <person name="Jeon J."/>
            <person name="Kim H."/>
            <person name="Choi G."/>
            <person name="Song H."/>
            <person name="Lee J."/>
            <person name="Lee S.C."/>
            <person name="Kwon J.K."/>
            <person name="Lee H.Y."/>
            <person name="Koo N."/>
            <person name="Hong Y."/>
            <person name="Kim R.W."/>
            <person name="Kang W.H."/>
            <person name="Huh J.H."/>
            <person name="Kang B.C."/>
            <person name="Yang T.J."/>
            <person name="Lee Y.H."/>
            <person name="Bennetzen J.L."/>
            <person name="Choi D."/>
        </authorList>
    </citation>
    <scope>NUCLEOTIDE SEQUENCE [LARGE SCALE GENOMIC DNA]</scope>
    <source>
        <strain evidence="8">cv. PBC81</strain>
    </source>
</reference>
<feature type="domain" description="TF-B3" evidence="6">
    <location>
        <begin position="59"/>
        <end position="96"/>
    </location>
</feature>
<dbReference type="EMBL" id="MLFT02000008">
    <property type="protein sequence ID" value="PHT40056.1"/>
    <property type="molecule type" value="Genomic_DNA"/>
</dbReference>
<evidence type="ECO:0000256" key="5">
    <source>
        <dbReference type="ARBA" id="ARBA00023242"/>
    </source>
</evidence>
<sequence>MTIPPKKPHFFKPIQPGFKNGLKIPIGFLKYLKGQDQIEHVVLRSGGKNSLVKVKCWRFGAGWAAFVEQHDLQLGDILVFRHEGNMEFEVSIFDSTHCDREYAEYLQEEDACNNVEETSKKFKFNGRPRPRVKLSKKASSHVKVVVHHKSFGHSHFDHIIREYNINSRCFLFLPQCFAYANGLTNKKCGLIIKDERQRSWNLKLSSYEARTYIRAGWPKFVVDNCLKKGDRIRFEVVTNEETPIWKFQVSNQETPLQKFQGEFSRLSSLLFLCLLDVGHSCFVSTLKPYCFTKAFLFLPMRFAKSNGLMNRNCEMILKGEVQRCWSVWLGRSGNHFGIIHGWTKFRAENGLQVGDVYKFELIKNGEIPIAHFHCKYSVKVAKTEEHRSK</sequence>
<protein>
    <recommendedName>
        <fullName evidence="6">TF-B3 domain-containing protein</fullName>
    </recommendedName>
</protein>
<dbReference type="Gene3D" id="2.40.330.10">
    <property type="entry name" value="DNA-binding pseudobarrel domain"/>
    <property type="match status" value="3"/>
</dbReference>
<comment type="subcellular location">
    <subcellularLocation>
        <location evidence="1">Nucleus</location>
    </subcellularLocation>
</comment>
<dbReference type="Proteomes" id="UP000224567">
    <property type="component" value="Unassembled WGS sequence"/>
</dbReference>
<dbReference type="AlphaFoldDB" id="A0A2G2W496"/>
<dbReference type="STRING" id="33114.A0A2G2W496"/>
<evidence type="ECO:0000256" key="3">
    <source>
        <dbReference type="ARBA" id="ARBA00023125"/>
    </source>
</evidence>